<organism evidence="2 3">
    <name type="scientific">Lutibacter agarilyticus</name>
    <dbReference type="NCBI Taxonomy" id="1109740"/>
    <lineage>
        <taxon>Bacteria</taxon>
        <taxon>Pseudomonadati</taxon>
        <taxon>Bacteroidota</taxon>
        <taxon>Flavobacteriia</taxon>
        <taxon>Flavobacteriales</taxon>
        <taxon>Flavobacteriaceae</taxon>
        <taxon>Lutibacter</taxon>
    </lineage>
</organism>
<gene>
    <name evidence="2" type="ORF">SAMN06265371_103302</name>
</gene>
<feature type="signal peptide" evidence="1">
    <location>
        <begin position="1"/>
        <end position="20"/>
    </location>
</feature>
<evidence type="ECO:0008006" key="4">
    <source>
        <dbReference type="Google" id="ProtNLM"/>
    </source>
</evidence>
<dbReference type="Proteomes" id="UP000198384">
    <property type="component" value="Unassembled WGS sequence"/>
</dbReference>
<evidence type="ECO:0000256" key="1">
    <source>
        <dbReference type="SAM" id="SignalP"/>
    </source>
</evidence>
<dbReference type="OrthoDB" id="1491239at2"/>
<proteinExistence type="predicted"/>
<protein>
    <recommendedName>
        <fullName evidence="4">Long-chain fatty acid transport protein</fullName>
    </recommendedName>
</protein>
<keyword evidence="1" id="KW-0732">Signal</keyword>
<dbReference type="AlphaFoldDB" id="A0A238WK76"/>
<evidence type="ECO:0000313" key="3">
    <source>
        <dbReference type="Proteomes" id="UP000198384"/>
    </source>
</evidence>
<name>A0A238WK76_9FLAO</name>
<reference evidence="2 3" key="1">
    <citation type="submission" date="2017-06" db="EMBL/GenBank/DDBJ databases">
        <authorList>
            <person name="Kim H.J."/>
            <person name="Triplett B.A."/>
        </authorList>
    </citation>
    <scope>NUCLEOTIDE SEQUENCE [LARGE SCALE GENOMIC DNA]</scope>
    <source>
        <strain evidence="2 3">DSM 29150</strain>
    </source>
</reference>
<dbReference type="RefSeq" id="WP_089380961.1">
    <property type="nucleotide sequence ID" value="NZ_FZNT01000003.1"/>
</dbReference>
<dbReference type="EMBL" id="FZNT01000003">
    <property type="protein sequence ID" value="SNR46838.1"/>
    <property type="molecule type" value="Genomic_DNA"/>
</dbReference>
<evidence type="ECO:0000313" key="2">
    <source>
        <dbReference type="EMBL" id="SNR46838.1"/>
    </source>
</evidence>
<keyword evidence="3" id="KW-1185">Reference proteome</keyword>
<accession>A0A238WK76</accession>
<sequence>MIKKIIVVIITLFISASSFSQINNTSVYSFFGIGDKNNSATSEQLSMAGVGVALGESHRINLSNPAANAALQFTNYTLGLVSKNSWAKQNGETQSAAATYLSYMAMGFNVGEKGGVSFGLLPNTSVGYNLLSINYDDDGNILDVSSFKGEGGTSRVFLGFGYSPVKGLNLGLQGDYVFGKITNSIVNKVVDATLATKYETISNISGFKLNAGFQYTTKISDFTQVYAGGSFILGNDIEAKEKEYLYTVNPLSTSIAKDTILNNTNFSNFKNPLKSTVGVGVGRDNKWYAGVDYSFQKAAEFRGSIYNSPNVQFSDYSKFAVGGFYTPKYNSILSYWNRVTYRAGFYMENSGLMIDGEKNGNNFEEVNNIGISFGVGLPVGKQQLSNLNFGFEFGKRGKTESNLVQENFINFRMSLSLNDKWFQKRQIN</sequence>
<dbReference type="Gene3D" id="2.40.160.60">
    <property type="entry name" value="Outer membrane protein transport protein (OMPP1/FadL/TodX)"/>
    <property type="match status" value="1"/>
</dbReference>
<feature type="chain" id="PRO_5013076761" description="Long-chain fatty acid transport protein" evidence="1">
    <location>
        <begin position="21"/>
        <end position="428"/>
    </location>
</feature>